<dbReference type="Proteomes" id="UP001143856">
    <property type="component" value="Unassembled WGS sequence"/>
</dbReference>
<keyword evidence="2" id="KW-1185">Reference proteome</keyword>
<evidence type="ECO:0000313" key="1">
    <source>
        <dbReference type="EMBL" id="KAJ2988647.1"/>
    </source>
</evidence>
<name>A0ACC1P8Y6_9PEZI</name>
<evidence type="ECO:0000313" key="2">
    <source>
        <dbReference type="Proteomes" id="UP001143856"/>
    </source>
</evidence>
<dbReference type="EMBL" id="JAPDGR010000622">
    <property type="protein sequence ID" value="KAJ2988647.1"/>
    <property type="molecule type" value="Genomic_DNA"/>
</dbReference>
<protein>
    <submittedName>
        <fullName evidence="1">Uncharacterized protein</fullName>
    </submittedName>
</protein>
<reference evidence="1" key="1">
    <citation type="submission" date="2022-10" db="EMBL/GenBank/DDBJ databases">
        <title>Genome Sequence of Xylaria curta.</title>
        <authorList>
            <person name="Buettner E."/>
        </authorList>
    </citation>
    <scope>NUCLEOTIDE SEQUENCE</scope>
    <source>
        <strain evidence="1">Babe10</strain>
    </source>
</reference>
<comment type="caution">
    <text evidence="1">The sequence shown here is derived from an EMBL/GenBank/DDBJ whole genome shotgun (WGS) entry which is preliminary data.</text>
</comment>
<organism evidence="1 2">
    <name type="scientific">Xylaria curta</name>
    <dbReference type="NCBI Taxonomy" id="42375"/>
    <lineage>
        <taxon>Eukaryota</taxon>
        <taxon>Fungi</taxon>
        <taxon>Dikarya</taxon>
        <taxon>Ascomycota</taxon>
        <taxon>Pezizomycotina</taxon>
        <taxon>Sordariomycetes</taxon>
        <taxon>Xylariomycetidae</taxon>
        <taxon>Xylariales</taxon>
        <taxon>Xylariaceae</taxon>
        <taxon>Xylaria</taxon>
    </lineage>
</organism>
<proteinExistence type="predicted"/>
<gene>
    <name evidence="1" type="ORF">NUW58_g3862</name>
</gene>
<sequence>MSPQQLQWPPPYPPNTQGAAVSPDPDLGYPPYIETSPDRPEPLYYGSTAGDAAPLFYTPIQDASHAALLNLAYEMQLTGQALAPNQFLLPTAGYEYYGWAQGAAGSFVSTDNTTHNTEYRDIHQGGGFGLAAYNTVGPSRHMLGQHSPTHQGLDLGFDLAPESGPQVPHQGGQILPGLTVPDNGMMTGGSMASDDVAQTSPLGRPSPSLPSASVPKQQSPYGYLLPEEVIQCPICGRTIKGQAKSKKARLQRHMKTHDSNREKFSCQDCKLQFTRKDNLRLHERRKKHGNQRTE</sequence>
<accession>A0ACC1P8Y6</accession>